<reference evidence="3" key="1">
    <citation type="submission" date="2025-08" db="UniProtKB">
        <authorList>
            <consortium name="Ensembl"/>
        </authorList>
    </citation>
    <scope>IDENTIFICATION</scope>
</reference>
<dbReference type="PANTHER" id="PTHR11461">
    <property type="entry name" value="SERINE PROTEASE INHIBITOR, SERPIN"/>
    <property type="match status" value="1"/>
</dbReference>
<keyword evidence="4" id="KW-1185">Reference proteome</keyword>
<reference evidence="3" key="2">
    <citation type="submission" date="2025-09" db="UniProtKB">
        <authorList>
            <consortium name="Ensembl"/>
        </authorList>
    </citation>
    <scope>IDENTIFICATION</scope>
</reference>
<dbReference type="Ensembl" id="ENSEBUT00000023615.1">
    <property type="protein sequence ID" value="ENSEBUP00000023039.1"/>
    <property type="gene ID" value="ENSEBUG00000014193.1"/>
</dbReference>
<dbReference type="InterPro" id="IPR023795">
    <property type="entry name" value="Serpin_CS"/>
</dbReference>
<dbReference type="GeneTree" id="ENSGT00940000157967"/>
<dbReference type="SUPFAM" id="SSF56574">
    <property type="entry name" value="Serpins"/>
    <property type="match status" value="1"/>
</dbReference>
<dbReference type="AlphaFoldDB" id="A0A8C4R252"/>
<dbReference type="SMART" id="SM00093">
    <property type="entry name" value="SERPIN"/>
    <property type="match status" value="1"/>
</dbReference>
<dbReference type="InterPro" id="IPR023796">
    <property type="entry name" value="Serpin_dom"/>
</dbReference>
<dbReference type="GO" id="GO:0004867">
    <property type="term" value="F:serine-type endopeptidase inhibitor activity"/>
    <property type="evidence" value="ECO:0007669"/>
    <property type="project" value="InterPro"/>
</dbReference>
<dbReference type="Gene3D" id="2.30.39.10">
    <property type="entry name" value="Alpha-1-antitrypsin, domain 1"/>
    <property type="match status" value="1"/>
</dbReference>
<comment type="similarity">
    <text evidence="1">Belongs to the serpin family.</text>
</comment>
<evidence type="ECO:0000313" key="4">
    <source>
        <dbReference type="Proteomes" id="UP000694388"/>
    </source>
</evidence>
<proteinExistence type="inferred from homology"/>
<dbReference type="Pfam" id="PF00079">
    <property type="entry name" value="Serpin"/>
    <property type="match status" value="1"/>
</dbReference>
<dbReference type="Gene3D" id="3.30.497.10">
    <property type="entry name" value="Antithrombin, subunit I, domain 2"/>
    <property type="match status" value="1"/>
</dbReference>
<dbReference type="PANTHER" id="PTHR11461:SF53">
    <property type="entry name" value="ANTITHROMBIN-III"/>
    <property type="match status" value="1"/>
</dbReference>
<dbReference type="GO" id="GO:0005615">
    <property type="term" value="C:extracellular space"/>
    <property type="evidence" value="ECO:0007669"/>
    <property type="project" value="InterPro"/>
</dbReference>
<dbReference type="InterPro" id="IPR000215">
    <property type="entry name" value="Serpin_fam"/>
</dbReference>
<organism evidence="3 4">
    <name type="scientific">Eptatretus burgeri</name>
    <name type="common">Inshore hagfish</name>
    <dbReference type="NCBI Taxonomy" id="7764"/>
    <lineage>
        <taxon>Eukaryota</taxon>
        <taxon>Metazoa</taxon>
        <taxon>Chordata</taxon>
        <taxon>Craniata</taxon>
        <taxon>Vertebrata</taxon>
        <taxon>Cyclostomata</taxon>
        <taxon>Myxini</taxon>
        <taxon>Myxiniformes</taxon>
        <taxon>Myxinidae</taxon>
        <taxon>Eptatretinae</taxon>
        <taxon>Eptatretus</taxon>
    </lineage>
</organism>
<dbReference type="InterPro" id="IPR042178">
    <property type="entry name" value="Serpin_sf_1"/>
</dbReference>
<dbReference type="InterPro" id="IPR036186">
    <property type="entry name" value="Serpin_sf"/>
</dbReference>
<feature type="domain" description="Serpin" evidence="2">
    <location>
        <begin position="1"/>
        <end position="344"/>
    </location>
</feature>
<dbReference type="Proteomes" id="UP000694388">
    <property type="component" value="Unplaced"/>
</dbReference>
<evidence type="ECO:0000256" key="1">
    <source>
        <dbReference type="RuleBase" id="RU000411"/>
    </source>
</evidence>
<protein>
    <submittedName>
        <fullName evidence="3">Serpin peptidase inhibitor, clade C (antithrombin), member 1</fullName>
    </submittedName>
</protein>
<dbReference type="InterPro" id="IPR042185">
    <property type="entry name" value="Serpin_sf_2"/>
</dbReference>
<evidence type="ECO:0000259" key="2">
    <source>
        <dbReference type="SMART" id="SM00093"/>
    </source>
</evidence>
<evidence type="ECO:0000313" key="3">
    <source>
        <dbReference type="Ensembl" id="ENSEBUP00000023039.1"/>
    </source>
</evidence>
<accession>A0A8C4R252</accession>
<sequence length="346" mass="39636">MDRFQDHGVLQSEEDQVFEFESIKEKTSSQIHMFFSKLNDRLYRKANKSAQLVAANRLFGDKSVAFNPSYQEFSERYYGAKLLPLNFADKTNESLFTINNWVAEKTEGKVKNVIPPDGITPETQLVIVNAIFFKGLWKQKFDEYYTYLTDFHPALGRSCNVSMMEKKGRFRHARLESEGLQILELPYHGDAFSIILLLPTRRYQLAEIEARMSPDSMNRWLKAMREQQVFVSLPRFKLEDSFSLKEHLHDLGLIDIFSAQHADLSGMIVPDSNHRGLYASDAYHKAFIEVNEAGSEAGAASAIVFLARSSQPNMEEFHADQPFVMLIREVALNSVLFLGRVTQPCN</sequence>
<dbReference type="PROSITE" id="PS00284">
    <property type="entry name" value="SERPIN"/>
    <property type="match status" value="1"/>
</dbReference>
<name>A0A8C4R252_EPTBU</name>